<dbReference type="EMBL" id="CP091511">
    <property type="protein sequence ID" value="UOO89437.1"/>
    <property type="molecule type" value="Genomic_DNA"/>
</dbReference>
<name>A0ABY4E0W4_9NEIS</name>
<proteinExistence type="predicted"/>
<evidence type="ECO:0000256" key="1">
    <source>
        <dbReference type="SAM" id="Phobius"/>
    </source>
</evidence>
<accession>A0ABY4E0W4</accession>
<evidence type="ECO:0000313" key="3">
    <source>
        <dbReference type="Proteomes" id="UP000832011"/>
    </source>
</evidence>
<organism evidence="2 3">
    <name type="scientific">Vitreoscilla massiliensis</name>
    <dbReference type="NCBI Taxonomy" id="1689272"/>
    <lineage>
        <taxon>Bacteria</taxon>
        <taxon>Pseudomonadati</taxon>
        <taxon>Pseudomonadota</taxon>
        <taxon>Betaproteobacteria</taxon>
        <taxon>Neisseriales</taxon>
        <taxon>Neisseriaceae</taxon>
        <taxon>Vitreoscilla</taxon>
    </lineage>
</organism>
<dbReference type="Proteomes" id="UP000832011">
    <property type="component" value="Chromosome"/>
</dbReference>
<keyword evidence="3" id="KW-1185">Reference proteome</keyword>
<gene>
    <name evidence="2" type="ORF">LVJ82_00175</name>
</gene>
<sequence>MADFKPKPYQWLMVAAVMVPLAVVAFYQAKKTLDFPLMLKQYERGTPARIRSFGCGLPTKDGHQYASVQQGAMTLKFPQSEEVGEVYRLNDIKDGCIPDRFRVRLFWYQGQLLSSDEYEALSALPNAPYVENINRYTVYLSFNGLDVPENLYLQRLFEKNLFFEAERYTPSFEHRVLPLTYHPNFFAKELSEGHTGFDTPYSIKDSHSFITGLPIRVSCNITSNTDSKNKSALERALTTRMMTLKEWGGSHCQGVDAVKKNGQYLKFAFDVDPDAVVDLDKIHQAMLTRVKSYIQE</sequence>
<protein>
    <submittedName>
        <fullName evidence="2">Uncharacterized protein</fullName>
    </submittedName>
</protein>
<evidence type="ECO:0000313" key="2">
    <source>
        <dbReference type="EMBL" id="UOO89437.1"/>
    </source>
</evidence>
<reference evidence="2 3" key="1">
    <citation type="journal article" date="2022" name="Res Sq">
        <title>Evolution of multicellular longitudinally dividing oral cavity symbionts (Neisseriaceae).</title>
        <authorList>
            <person name="Nyongesa S."/>
            <person name="Weber P."/>
            <person name="Bernet E."/>
            <person name="Pullido F."/>
            <person name="Nieckarz M."/>
            <person name="Delaby M."/>
            <person name="Nieves C."/>
            <person name="Viehboeck T."/>
            <person name="Krause N."/>
            <person name="Rivera-Millot A."/>
            <person name="Nakamura A."/>
            <person name="Vischer N."/>
            <person name="VanNieuwenhze M."/>
            <person name="Brun Y."/>
            <person name="Cava F."/>
            <person name="Bulgheresi S."/>
            <person name="Veyrier F."/>
        </authorList>
    </citation>
    <scope>NUCLEOTIDE SEQUENCE [LARGE SCALE GENOMIC DNA]</scope>
    <source>
        <strain evidence="2 3">SN4</strain>
    </source>
</reference>
<dbReference type="RefSeq" id="WP_058357129.1">
    <property type="nucleotide sequence ID" value="NZ_CABKVG010000010.1"/>
</dbReference>
<keyword evidence="1" id="KW-1133">Transmembrane helix</keyword>
<feature type="transmembrane region" description="Helical" evidence="1">
    <location>
        <begin position="12"/>
        <end position="29"/>
    </location>
</feature>
<keyword evidence="1" id="KW-0472">Membrane</keyword>
<keyword evidence="1" id="KW-0812">Transmembrane</keyword>